<proteinExistence type="predicted"/>
<dbReference type="CDD" id="cd18683">
    <property type="entry name" value="PIN_VapC-like"/>
    <property type="match status" value="1"/>
</dbReference>
<dbReference type="Pfam" id="PF01850">
    <property type="entry name" value="PIN"/>
    <property type="match status" value="1"/>
</dbReference>
<keyword evidence="3" id="KW-1185">Reference proteome</keyword>
<dbReference type="AlphaFoldDB" id="H0HTA8"/>
<feature type="domain" description="PIN" evidence="1">
    <location>
        <begin position="5"/>
        <end position="120"/>
    </location>
</feature>
<dbReference type="InterPro" id="IPR029060">
    <property type="entry name" value="PIN-like_dom_sf"/>
</dbReference>
<sequence length="135" mass="15316">MPKALDTNIVVRLFVDDGSKEVPIARAVFEREIIEISLTVILECEWVLRSVYKFKPPAVCEALTALLGLENVFVQKEEIVAEAIEAHRIGVEFADAIHLLNVDKSDELLTFDDIFEKRAKRMHYPIPVRIPTLTA</sequence>
<evidence type="ECO:0000313" key="3">
    <source>
        <dbReference type="Proteomes" id="UP000003250"/>
    </source>
</evidence>
<accession>H0HTA8</accession>
<protein>
    <submittedName>
        <fullName evidence="2">PilT-like protein</fullName>
    </submittedName>
</protein>
<gene>
    <name evidence="2" type="ORF">MAXJ12_16998</name>
</gene>
<dbReference type="Gene3D" id="3.40.50.1010">
    <property type="entry name" value="5'-nuclease"/>
    <property type="match status" value="1"/>
</dbReference>
<dbReference type="SUPFAM" id="SSF88723">
    <property type="entry name" value="PIN domain-like"/>
    <property type="match status" value="1"/>
</dbReference>
<dbReference type="PATRIC" id="fig|1107882.3.peg.3317"/>
<evidence type="ECO:0000313" key="2">
    <source>
        <dbReference type="EMBL" id="EHK56049.1"/>
    </source>
</evidence>
<dbReference type="InterPro" id="IPR002716">
    <property type="entry name" value="PIN_dom"/>
</dbReference>
<dbReference type="RefSeq" id="WP_008837018.1">
    <property type="nucleotide sequence ID" value="NZ_AHAM01000139.1"/>
</dbReference>
<evidence type="ECO:0000259" key="1">
    <source>
        <dbReference type="Pfam" id="PF01850"/>
    </source>
</evidence>
<reference evidence="2 3" key="1">
    <citation type="journal article" date="2012" name="J. Bacteriol.">
        <title>Draft Genome Sequence of Mesorhizobium alhagi CCNWXJ12-2T, a Novel Salt-Resistant Species Isolated from the Desert of Northwestern China.</title>
        <authorList>
            <person name="Zhou M."/>
            <person name="Chen W."/>
            <person name="Chen H."/>
            <person name="Wei G."/>
        </authorList>
    </citation>
    <scope>NUCLEOTIDE SEQUENCE [LARGE SCALE GENOMIC DNA]</scope>
    <source>
        <strain evidence="2 3">CCNWXJ12-2</strain>
    </source>
</reference>
<name>H0HTA8_9HYPH</name>
<dbReference type="EMBL" id="AHAM01000139">
    <property type="protein sequence ID" value="EHK56049.1"/>
    <property type="molecule type" value="Genomic_DNA"/>
</dbReference>
<dbReference type="Proteomes" id="UP000003250">
    <property type="component" value="Unassembled WGS sequence"/>
</dbReference>
<dbReference type="OrthoDB" id="3175275at2"/>
<organism evidence="2 3">
    <name type="scientific">Mesorhizobium alhagi CCNWXJ12-2</name>
    <dbReference type="NCBI Taxonomy" id="1107882"/>
    <lineage>
        <taxon>Bacteria</taxon>
        <taxon>Pseudomonadati</taxon>
        <taxon>Pseudomonadota</taxon>
        <taxon>Alphaproteobacteria</taxon>
        <taxon>Hyphomicrobiales</taxon>
        <taxon>Phyllobacteriaceae</taxon>
        <taxon>Allomesorhizobium</taxon>
    </lineage>
</organism>